<reference evidence="1" key="1">
    <citation type="submission" date="2023-07" db="EMBL/GenBank/DDBJ databases">
        <title>Marinobacter sp. chi1 genome sequencing and assembly.</title>
        <authorList>
            <person name="Park S."/>
        </authorList>
    </citation>
    <scope>NUCLEOTIDE SEQUENCE</scope>
    <source>
        <strain evidence="1">Chi1</strain>
    </source>
</reference>
<comment type="caution">
    <text evidence="1">The sequence shown here is derived from an EMBL/GenBank/DDBJ whole genome shotgun (WGS) entry which is preliminary data.</text>
</comment>
<accession>A0ABT8W3R3</accession>
<protein>
    <submittedName>
        <fullName evidence="1">Uncharacterized protein</fullName>
    </submittedName>
</protein>
<organism evidence="1 2">
    <name type="scientific">Marinobacter suaedae</name>
    <dbReference type="NCBI Taxonomy" id="3057675"/>
    <lineage>
        <taxon>Bacteria</taxon>
        <taxon>Pseudomonadati</taxon>
        <taxon>Pseudomonadota</taxon>
        <taxon>Gammaproteobacteria</taxon>
        <taxon>Pseudomonadales</taxon>
        <taxon>Marinobacteraceae</taxon>
        <taxon>Marinobacter</taxon>
    </lineage>
</organism>
<sequence length="134" mass="15459">MDPLTGSSLWELIKHLRQWLANLNRAGEHRKQQSVEALRSVIVASRSTATYLRQVRETGKPSHDTEARLSEQWTRLGFELRDLGLIKLAKRCDISGRYWADASQLEPDFIEKADIGLERMEQLARSLEAEISRR</sequence>
<dbReference type="Proteomes" id="UP001168640">
    <property type="component" value="Unassembled WGS sequence"/>
</dbReference>
<name>A0ABT8W3R3_9GAMM</name>
<evidence type="ECO:0000313" key="1">
    <source>
        <dbReference type="EMBL" id="MDO3722882.1"/>
    </source>
</evidence>
<dbReference type="RefSeq" id="WP_302910471.1">
    <property type="nucleotide sequence ID" value="NZ_JAUMIS010000002.1"/>
</dbReference>
<dbReference type="EMBL" id="JAUMIS010000002">
    <property type="protein sequence ID" value="MDO3722882.1"/>
    <property type="molecule type" value="Genomic_DNA"/>
</dbReference>
<evidence type="ECO:0000313" key="2">
    <source>
        <dbReference type="Proteomes" id="UP001168640"/>
    </source>
</evidence>
<proteinExistence type="predicted"/>
<gene>
    <name evidence="1" type="ORF">QVZ43_14250</name>
</gene>
<keyword evidence="2" id="KW-1185">Reference proteome</keyword>